<dbReference type="GO" id="GO:0005886">
    <property type="term" value="C:plasma membrane"/>
    <property type="evidence" value="ECO:0007669"/>
    <property type="project" value="UniProtKB-SubCell"/>
</dbReference>
<name>A0A8G2F4Z7_9BACT</name>
<keyword evidence="2" id="KW-1003">Cell membrane</keyword>
<feature type="transmembrane region" description="Helical" evidence="6">
    <location>
        <begin position="88"/>
        <end position="109"/>
    </location>
</feature>
<accession>A0A8G2F4Z7</accession>
<dbReference type="Pfam" id="PF13440">
    <property type="entry name" value="Polysacc_synt_3"/>
    <property type="match status" value="1"/>
</dbReference>
<evidence type="ECO:0000256" key="5">
    <source>
        <dbReference type="ARBA" id="ARBA00023136"/>
    </source>
</evidence>
<evidence type="ECO:0000256" key="3">
    <source>
        <dbReference type="ARBA" id="ARBA00022692"/>
    </source>
</evidence>
<keyword evidence="3 6" id="KW-0812">Transmembrane</keyword>
<feature type="transmembrane region" description="Helical" evidence="6">
    <location>
        <begin position="372"/>
        <end position="392"/>
    </location>
</feature>
<evidence type="ECO:0000313" key="7">
    <source>
        <dbReference type="EMBL" id="SEF84961.1"/>
    </source>
</evidence>
<protein>
    <submittedName>
        <fullName evidence="7">Membrane protein involved in the export of O-antigen and teichoic acid</fullName>
    </submittedName>
</protein>
<feature type="transmembrane region" description="Helical" evidence="6">
    <location>
        <begin position="181"/>
        <end position="201"/>
    </location>
</feature>
<dbReference type="PANTHER" id="PTHR30250:SF28">
    <property type="entry name" value="POLYSACCHARIDE BIOSYNTHESIS PROTEIN"/>
    <property type="match status" value="1"/>
</dbReference>
<comment type="subcellular location">
    <subcellularLocation>
        <location evidence="1">Cell membrane</location>
        <topology evidence="1">Multi-pass membrane protein</topology>
    </subcellularLocation>
</comment>
<organism evidence="7 8">
    <name type="scientific">Parabacteroides chinchillae</name>
    <dbReference type="NCBI Taxonomy" id="871327"/>
    <lineage>
        <taxon>Bacteria</taxon>
        <taxon>Pseudomonadati</taxon>
        <taxon>Bacteroidota</taxon>
        <taxon>Bacteroidia</taxon>
        <taxon>Bacteroidales</taxon>
        <taxon>Tannerellaceae</taxon>
        <taxon>Parabacteroides</taxon>
    </lineage>
</organism>
<dbReference type="EMBL" id="FNVS01000008">
    <property type="protein sequence ID" value="SEF84961.1"/>
    <property type="molecule type" value="Genomic_DNA"/>
</dbReference>
<feature type="transmembrane region" description="Helical" evidence="6">
    <location>
        <begin position="228"/>
        <end position="254"/>
    </location>
</feature>
<evidence type="ECO:0000256" key="1">
    <source>
        <dbReference type="ARBA" id="ARBA00004651"/>
    </source>
</evidence>
<sequence>MNPLPKNIQRWTENPVFRNILLLFSGTGLAQLIPVIIQLFLARIYSKTEFGELSVFMSVIGIGGVIATLNYDYVVVISRKQGEARTMLFLSLLSSILISIFSCLILYVFKPYFSEILNVSDYSILWMAPPVILIMGWINGFTSWYNRLGAYKKMVTGQLTQGLSIPILKLLFGYVGISAGLIWGTFTGYIFAVAYFIYLYLADENKQGLFRSLSWIKMKLYAWEYRDFAIYASIGNLFNAFALLGLPLLITFFYPLEVAGLYFFANSIIRLPINLLSLAIGKVYKKEASEMYQRRPHELYSFTIRIQKMILCFVLPLLAFFFLFGPQLFSFLFGAKWIESGEMIRYFAIFVLFNALYSPISSIADILRHQKLLLFFNVSLVICQIAIFAIGAGLEFKYVLLATSVIGALHYILIDIYMKKQIKKYRL</sequence>
<evidence type="ECO:0000256" key="6">
    <source>
        <dbReference type="SAM" id="Phobius"/>
    </source>
</evidence>
<gene>
    <name evidence="7" type="ORF">SAMN05444001_10845</name>
</gene>
<evidence type="ECO:0000313" key="8">
    <source>
        <dbReference type="Proteomes" id="UP000236725"/>
    </source>
</evidence>
<feature type="transmembrane region" description="Helical" evidence="6">
    <location>
        <begin position="124"/>
        <end position="145"/>
    </location>
</feature>
<keyword evidence="8" id="KW-1185">Reference proteome</keyword>
<feature type="transmembrane region" description="Helical" evidence="6">
    <location>
        <begin position="260"/>
        <end position="281"/>
    </location>
</feature>
<evidence type="ECO:0000256" key="2">
    <source>
        <dbReference type="ARBA" id="ARBA00022475"/>
    </source>
</evidence>
<feature type="transmembrane region" description="Helical" evidence="6">
    <location>
        <begin position="343"/>
        <end position="360"/>
    </location>
</feature>
<keyword evidence="5 6" id="KW-0472">Membrane</keyword>
<proteinExistence type="predicted"/>
<feature type="transmembrane region" description="Helical" evidence="6">
    <location>
        <begin position="53"/>
        <end position="76"/>
    </location>
</feature>
<feature type="transmembrane region" description="Helical" evidence="6">
    <location>
        <begin position="157"/>
        <end position="175"/>
    </location>
</feature>
<keyword evidence="4 6" id="KW-1133">Transmembrane helix</keyword>
<dbReference type="InterPro" id="IPR050833">
    <property type="entry name" value="Poly_Biosynth_Transport"/>
</dbReference>
<comment type="caution">
    <text evidence="7">The sequence shown here is derived from an EMBL/GenBank/DDBJ whole genome shotgun (WGS) entry which is preliminary data.</text>
</comment>
<feature type="transmembrane region" description="Helical" evidence="6">
    <location>
        <begin position="302"/>
        <end position="323"/>
    </location>
</feature>
<dbReference type="PANTHER" id="PTHR30250">
    <property type="entry name" value="PST FAMILY PREDICTED COLANIC ACID TRANSPORTER"/>
    <property type="match status" value="1"/>
</dbReference>
<dbReference type="AlphaFoldDB" id="A0A8G2F4Z7"/>
<evidence type="ECO:0000256" key="4">
    <source>
        <dbReference type="ARBA" id="ARBA00022989"/>
    </source>
</evidence>
<reference evidence="7 8" key="1">
    <citation type="submission" date="2016-10" db="EMBL/GenBank/DDBJ databases">
        <authorList>
            <person name="Varghese N."/>
            <person name="Submissions S."/>
        </authorList>
    </citation>
    <scope>NUCLEOTIDE SEQUENCE [LARGE SCALE GENOMIC DNA]</scope>
    <source>
        <strain evidence="7 8">DSM 29073</strain>
    </source>
</reference>
<dbReference type="Proteomes" id="UP000236725">
    <property type="component" value="Unassembled WGS sequence"/>
</dbReference>
<dbReference type="RefSeq" id="WP_103983254.1">
    <property type="nucleotide sequence ID" value="NZ_FNVS01000008.1"/>
</dbReference>
<feature type="transmembrane region" description="Helical" evidence="6">
    <location>
        <begin position="398"/>
        <end position="418"/>
    </location>
</feature>
<feature type="transmembrane region" description="Helical" evidence="6">
    <location>
        <begin position="20"/>
        <end position="41"/>
    </location>
</feature>